<evidence type="ECO:0000313" key="1">
    <source>
        <dbReference type="EMBL" id="AGS53806.1"/>
    </source>
</evidence>
<proteinExistence type="predicted"/>
<sequence>MRKPFKLPVIEALPDVKVPEPRISKLTLFILKFLARPYLSTFFGSAKVTLLDDDVLFDAFKRALAGESRCIIAFRHANGAEPQLLTWFFLYKLKSYAAKKGYVLPDGLTQFLFTAMK</sequence>
<reference evidence="1" key="1">
    <citation type="submission" date="2012-03" db="EMBL/GenBank/DDBJ databases">
        <title>Functional metagenomics reveals considerable lignocellulase gene clusters in the gut microbiome of a wood-feeding higher termite.</title>
        <authorList>
            <person name="Liu N."/>
        </authorList>
    </citation>
    <scope>NUCLEOTIDE SEQUENCE</scope>
</reference>
<accession>A0A806K1L8</accession>
<name>A0A806K1L8_9BACT</name>
<dbReference type="AlphaFoldDB" id="A0A806K1L8"/>
<protein>
    <submittedName>
        <fullName evidence="1">Uncharacterized protein</fullName>
    </submittedName>
</protein>
<organism evidence="1">
    <name type="scientific">uncultured bacterium contig00039</name>
    <dbReference type="NCBI Taxonomy" id="1181527"/>
    <lineage>
        <taxon>Bacteria</taxon>
        <taxon>environmental samples</taxon>
    </lineage>
</organism>
<dbReference type="EMBL" id="JQ844252">
    <property type="protein sequence ID" value="AGS53806.1"/>
    <property type="molecule type" value="Genomic_DNA"/>
</dbReference>